<feature type="transmembrane region" description="Helical" evidence="1">
    <location>
        <begin position="1119"/>
        <end position="1143"/>
    </location>
</feature>
<accession>A0A6A3BRJ6</accession>
<dbReference type="InterPro" id="IPR013103">
    <property type="entry name" value="RVT_2"/>
</dbReference>
<dbReference type="AlphaFoldDB" id="A0A6A3BRJ6"/>
<sequence>MPPMNESVVVDFNHPLFLHLSNTPSTPLISHQLVGLENYNVWNRSMRIALLAKNKLSFVDGACQKENYDPDLHPQWERCNVIVLSWILNAVSRELSAGIVFASNAASVWDDLKERFDKVNGSRIFFLHREIAMISQGKLSVSTYFTKLKMLWDEYVALVPAYSMIAQEESQRIQLSVVSSSPDSSVFYSKSSGIPDRRRFQGICDYCKECQAVVAVSEPSVVPESAVVYDIASTPGKLSYSAPLAPTFTQEQYNQILNLLSSAASNDSAVNLAGIVDRCLPASRPLKWKDEGDCSCDSNFFDFVHVSSGCMTTVSSNNTSIWHSRLGDAAISTMNKLPLLHSVNLDSKLLHSCPICPLTKQTRLPFLVSLTSSQGASNCPFVQESSPDGIPSLAQDSLVSRRHTQHFLASISHLYEPTTYQEACENPQWQQAIREEIQALELNNSWIVVPFPTGKIPIGCKWVYRIKYHASGEVERFKARLVAKGYNQKEGVDYVETFSPVAKLTTVRLILALASIFDWPLWQMDIHNEFLQGDLVKEVYMQLPEGFFSQGEHMVCRLQKYDYSMFTRRVASKLVIVLVYVDDLLITGSDNVMIKELKCTLNSKFKMKDLGELKYFLGLEVLRSKKRIVLNQRKYALELIKDIKAGGARPALTPLEQNNIFLAGSDTKSLKQNEEDMPGKMHMQASLRIVRYVKKNPGQGILLDSSSACGLVAYCDSDWATCPMSRKSVTGVPTGRVVLELPAGMLDGDKGDFVGTAVREVEEEIGIHLKLEDMVDLTAFLDPSTGFNFFPSPGGCDEELGLIMYTGRVDKNIITQLEGKETGCSEHGEMIKVCVVPYEKLWRTTPDAKALMAIAIYEMAKKEGLLPHGEHVKVLKDNKIEYRALNDTKGHHQAMPQSFIFHKLLGKFKVEGIASARLLDLLIRDYTVKSFNWHWKTGTLYALHLPANLSGIEVDTVRFRCGSLRRYGAKVKEFHLGIGVIVHPCAERVIVVRQNLGLNWSSIYYANYDLSGYQLVSPVLGLLAYNAGSDVSLGSPFQLGVLARENPIKINFGENKMASNVTGLSTRPLCASFEGDGKVTLKNQASPNVCVVTRDGHFGLVVESPPLMPVRKKISRWKLAVGSSVGVALGAFLLGLLLVAIVIKVKKKARLEELERRAYEEEALQVSMVGHFRAPTASATRTTPTIEYQYINYHS</sequence>
<dbReference type="Pfam" id="PF07727">
    <property type="entry name" value="RVT_2"/>
    <property type="match status" value="1"/>
</dbReference>
<dbReference type="Pfam" id="PF14244">
    <property type="entry name" value="Retrotran_gag_3"/>
    <property type="match status" value="1"/>
</dbReference>
<dbReference type="Pfam" id="PF06697">
    <property type="entry name" value="DUF1191"/>
    <property type="match status" value="1"/>
</dbReference>
<keyword evidence="1" id="KW-0812">Transmembrane</keyword>
<dbReference type="SUPFAM" id="SSF56672">
    <property type="entry name" value="DNA/RNA polymerases"/>
    <property type="match status" value="1"/>
</dbReference>
<comment type="caution">
    <text evidence="3">The sequence shown here is derived from an EMBL/GenBank/DDBJ whole genome shotgun (WGS) entry which is preliminary data.</text>
</comment>
<dbReference type="InterPro" id="IPR043502">
    <property type="entry name" value="DNA/RNA_pol_sf"/>
</dbReference>
<dbReference type="Proteomes" id="UP000436088">
    <property type="component" value="Unassembled WGS sequence"/>
</dbReference>
<keyword evidence="1" id="KW-0472">Membrane</keyword>
<keyword evidence="3" id="KW-0378">Hydrolase</keyword>
<reference evidence="3" key="1">
    <citation type="submission" date="2019-09" db="EMBL/GenBank/DDBJ databases">
        <title>Draft genome information of white flower Hibiscus syriacus.</title>
        <authorList>
            <person name="Kim Y.-M."/>
        </authorList>
    </citation>
    <scope>NUCLEOTIDE SEQUENCE [LARGE SCALE GENOMIC DNA]</scope>
    <source>
        <strain evidence="3">YM2019G1</strain>
    </source>
</reference>
<keyword evidence="4" id="KW-1185">Reference proteome</keyword>
<dbReference type="PROSITE" id="PS51462">
    <property type="entry name" value="NUDIX"/>
    <property type="match status" value="1"/>
</dbReference>
<evidence type="ECO:0000259" key="2">
    <source>
        <dbReference type="PROSITE" id="PS51462"/>
    </source>
</evidence>
<gene>
    <name evidence="3" type="ORF">F3Y22_tig00110044pilonHSYRG00084</name>
</gene>
<dbReference type="InterPro" id="IPR029472">
    <property type="entry name" value="Copia-like_N"/>
</dbReference>
<dbReference type="GO" id="GO:0016020">
    <property type="term" value="C:membrane"/>
    <property type="evidence" value="ECO:0007669"/>
    <property type="project" value="TreeGrafter"/>
</dbReference>
<dbReference type="InterPro" id="IPR010605">
    <property type="entry name" value="DUF1191"/>
</dbReference>
<protein>
    <submittedName>
        <fullName evidence="3">Nudix hydrolase 14</fullName>
    </submittedName>
</protein>
<dbReference type="GO" id="GO:0016787">
    <property type="term" value="F:hydrolase activity"/>
    <property type="evidence" value="ECO:0007669"/>
    <property type="project" value="UniProtKB-KW"/>
</dbReference>
<dbReference type="SUPFAM" id="SSF55811">
    <property type="entry name" value="Nudix"/>
    <property type="match status" value="1"/>
</dbReference>
<dbReference type="Pfam" id="PF00293">
    <property type="entry name" value="NUDIX"/>
    <property type="match status" value="1"/>
</dbReference>
<organism evidence="3 4">
    <name type="scientific">Hibiscus syriacus</name>
    <name type="common">Rose of Sharon</name>
    <dbReference type="NCBI Taxonomy" id="106335"/>
    <lineage>
        <taxon>Eukaryota</taxon>
        <taxon>Viridiplantae</taxon>
        <taxon>Streptophyta</taxon>
        <taxon>Embryophyta</taxon>
        <taxon>Tracheophyta</taxon>
        <taxon>Spermatophyta</taxon>
        <taxon>Magnoliopsida</taxon>
        <taxon>eudicotyledons</taxon>
        <taxon>Gunneridae</taxon>
        <taxon>Pentapetalae</taxon>
        <taxon>rosids</taxon>
        <taxon>malvids</taxon>
        <taxon>Malvales</taxon>
        <taxon>Malvaceae</taxon>
        <taxon>Malvoideae</taxon>
        <taxon>Hibiscus</taxon>
    </lineage>
</organism>
<dbReference type="EMBL" id="VEPZ02000823">
    <property type="protein sequence ID" value="KAE8717499.1"/>
    <property type="molecule type" value="Genomic_DNA"/>
</dbReference>
<dbReference type="PANTHER" id="PTHR33512">
    <property type="entry name" value="PROTEIN, PUTATIVE (DUF1191)-RELATED"/>
    <property type="match status" value="1"/>
</dbReference>
<evidence type="ECO:0000256" key="1">
    <source>
        <dbReference type="SAM" id="Phobius"/>
    </source>
</evidence>
<proteinExistence type="predicted"/>
<dbReference type="Gene3D" id="3.90.79.10">
    <property type="entry name" value="Nucleoside Triphosphate Pyrophosphohydrolase"/>
    <property type="match status" value="1"/>
</dbReference>
<evidence type="ECO:0000313" key="4">
    <source>
        <dbReference type="Proteomes" id="UP000436088"/>
    </source>
</evidence>
<evidence type="ECO:0000313" key="3">
    <source>
        <dbReference type="EMBL" id="KAE8717499.1"/>
    </source>
</evidence>
<feature type="domain" description="Nudix hydrolase" evidence="2">
    <location>
        <begin position="680"/>
        <end position="858"/>
    </location>
</feature>
<dbReference type="InterPro" id="IPR015797">
    <property type="entry name" value="NUDIX_hydrolase-like_dom_sf"/>
</dbReference>
<keyword evidence="1" id="KW-1133">Transmembrane helix</keyword>
<dbReference type="InterPro" id="IPR000086">
    <property type="entry name" value="NUDIX_hydrolase_dom"/>
</dbReference>
<dbReference type="CDD" id="cd03424">
    <property type="entry name" value="NUDIX_ADPRase_Nudt5_UGPPase_Nudt14"/>
    <property type="match status" value="1"/>
</dbReference>
<name>A0A6A3BRJ6_HIBSY</name>
<dbReference type="PANTHER" id="PTHR33512:SF1">
    <property type="entry name" value="PROTEIN, PUTATIVE (DUF1191)-RELATED"/>
    <property type="match status" value="1"/>
</dbReference>